<accession>A0ABR5FB21</accession>
<protein>
    <recommendedName>
        <fullName evidence="4">Schlafen AlbA-2 domain-containing protein</fullName>
    </recommendedName>
</protein>
<keyword evidence="3" id="KW-1185">Reference proteome</keyword>
<gene>
    <name evidence="2" type="ORF">ABW16_19440</name>
</gene>
<name>A0ABR5FB21_9MYCO</name>
<sequence>MRTPDELLGLVEAIHNSPVGTQETNWLEWKNGLDISTTAGKFAIAKAILGFMNRSVEQAHLVCEGVAYVVIGVEPGAADGVASEDHAKLDQRLKTYVDGPRWTPFYVLFSRVEVLVIVVEPPRAGDQFHTLQKEFDKYRAGTIFHRGAAQSAPAGPKEIQMLENRLLAGVRQPELDLTLTGVAEPLIRLSIEREQFEDWLRRHAAYVRATSGRPPEPPPRTPTGSPVDDVRISELAMQMFGRYADPRDAEEFEQRLNTYMSAVTRRLLDNVLRNIVLDDDANTVRFRVGNETDDPVTGVQLTVHIPKGGLIVRTAAPSVDELPPPKWPEPLVNQLRIGTLTRVPQSVPPYSHPITRPRSGSVVKTSDSFEVTWDLGDIRPHDWSRTVMVTVIPFPNAPERLNVELVARAMDRRGICTATTLLTIGSGTWAIDDFYDAAPRH</sequence>
<evidence type="ECO:0008006" key="4">
    <source>
        <dbReference type="Google" id="ProtNLM"/>
    </source>
</evidence>
<dbReference type="EMBL" id="LDPO01000021">
    <property type="protein sequence ID" value="KLO26478.1"/>
    <property type="molecule type" value="Genomic_DNA"/>
</dbReference>
<reference evidence="2 3" key="1">
    <citation type="submission" date="2015-05" db="EMBL/GenBank/DDBJ databases">
        <title>Genome sequence of Mycobacterium heraklionense Davo strain.</title>
        <authorList>
            <person name="Greninger A.L."/>
            <person name="Cunningham G."/>
            <person name="Miller S."/>
        </authorList>
    </citation>
    <scope>NUCLEOTIDE SEQUENCE [LARGE SCALE GENOMIC DNA]</scope>
    <source>
        <strain evidence="2 3">Davo</strain>
    </source>
</reference>
<organism evidence="2 3">
    <name type="scientific">Mycolicibacter heraklionensis</name>
    <dbReference type="NCBI Taxonomy" id="512402"/>
    <lineage>
        <taxon>Bacteria</taxon>
        <taxon>Bacillati</taxon>
        <taxon>Actinomycetota</taxon>
        <taxon>Actinomycetes</taxon>
        <taxon>Mycobacteriales</taxon>
        <taxon>Mycobacteriaceae</taxon>
        <taxon>Mycolicibacter</taxon>
    </lineage>
</organism>
<feature type="region of interest" description="Disordered" evidence="1">
    <location>
        <begin position="208"/>
        <end position="227"/>
    </location>
</feature>
<comment type="caution">
    <text evidence="2">The sequence shown here is derived from an EMBL/GenBank/DDBJ whole genome shotgun (WGS) entry which is preliminary data.</text>
</comment>
<evidence type="ECO:0000313" key="3">
    <source>
        <dbReference type="Proteomes" id="UP000036464"/>
    </source>
</evidence>
<evidence type="ECO:0000256" key="1">
    <source>
        <dbReference type="SAM" id="MobiDB-lite"/>
    </source>
</evidence>
<evidence type="ECO:0000313" key="2">
    <source>
        <dbReference type="EMBL" id="KLO26478.1"/>
    </source>
</evidence>
<proteinExistence type="predicted"/>
<dbReference type="Proteomes" id="UP000036464">
    <property type="component" value="Unassembled WGS sequence"/>
</dbReference>